<name>A0A918QE32_9ACTN</name>
<reference evidence="4" key="1">
    <citation type="journal article" date="2014" name="Int. J. Syst. Evol. Microbiol.">
        <title>Complete genome sequence of Corynebacterium casei LMG S-19264T (=DSM 44701T), isolated from a smear-ripened cheese.</title>
        <authorList>
            <consortium name="US DOE Joint Genome Institute (JGI-PGF)"/>
            <person name="Walter F."/>
            <person name="Albersmeier A."/>
            <person name="Kalinowski J."/>
            <person name="Ruckert C."/>
        </authorList>
    </citation>
    <scope>NUCLEOTIDE SEQUENCE</scope>
    <source>
        <strain evidence="4">JCM 4988</strain>
    </source>
</reference>
<evidence type="ECO:0000313" key="5">
    <source>
        <dbReference type="Proteomes" id="UP000630936"/>
    </source>
</evidence>
<keyword evidence="2" id="KW-0472">Membrane</keyword>
<organism evidence="4 5">
    <name type="scientific">Streptomyces inusitatus</name>
    <dbReference type="NCBI Taxonomy" id="68221"/>
    <lineage>
        <taxon>Bacteria</taxon>
        <taxon>Bacillati</taxon>
        <taxon>Actinomycetota</taxon>
        <taxon>Actinomycetes</taxon>
        <taxon>Kitasatosporales</taxon>
        <taxon>Streptomycetaceae</taxon>
        <taxon>Streptomyces</taxon>
    </lineage>
</organism>
<feature type="transmembrane region" description="Helical" evidence="2">
    <location>
        <begin position="103"/>
        <end position="124"/>
    </location>
</feature>
<comment type="caution">
    <text evidence="4">The sequence shown here is derived from an EMBL/GenBank/DDBJ whole genome shotgun (WGS) entry which is preliminary data.</text>
</comment>
<feature type="transmembrane region" description="Helical" evidence="2">
    <location>
        <begin position="54"/>
        <end position="75"/>
    </location>
</feature>
<dbReference type="AlphaFoldDB" id="A0A918QE32"/>
<evidence type="ECO:0000313" key="4">
    <source>
        <dbReference type="EMBL" id="GGZ44126.1"/>
    </source>
</evidence>
<dbReference type="EMBL" id="BMWG01000014">
    <property type="protein sequence ID" value="GGZ44126.1"/>
    <property type="molecule type" value="Genomic_DNA"/>
</dbReference>
<feature type="domain" description="DUF6286" evidence="3">
    <location>
        <begin position="113"/>
        <end position="216"/>
    </location>
</feature>
<reference evidence="4" key="2">
    <citation type="submission" date="2020-09" db="EMBL/GenBank/DDBJ databases">
        <authorList>
            <person name="Sun Q."/>
            <person name="Ohkuma M."/>
        </authorList>
    </citation>
    <scope>NUCLEOTIDE SEQUENCE</scope>
    <source>
        <strain evidence="4">JCM 4988</strain>
    </source>
</reference>
<sequence length="224" mass="23874">MTRPPEPPEPLAPAGPSEPPEPSGPSGGPEPDPSAGPFLVPNTKAGRFWSVRRVPAALLAVAVLGGAGVLLYDIAAVRADQPAMRWRRVAAARLAEWRLEEPWVLAVAAAAAALGVCLIVLALTPGLRGLLPMRRDEPSVRAGLTREAAALVVRDRAMEVPGVRSVRVRMGRSKVSVRADSHFRELDDVRTDLDGALDEAIAGLGLAKRPSRSVRVTRPPVRKR</sequence>
<keyword evidence="2" id="KW-0812">Transmembrane</keyword>
<protein>
    <recommendedName>
        <fullName evidence="3">DUF6286 domain-containing protein</fullName>
    </recommendedName>
</protein>
<dbReference type="Proteomes" id="UP000630936">
    <property type="component" value="Unassembled WGS sequence"/>
</dbReference>
<dbReference type="RefSeq" id="WP_190124801.1">
    <property type="nucleotide sequence ID" value="NZ_BMWG01000014.1"/>
</dbReference>
<feature type="compositionally biased region" description="Pro residues" evidence="1">
    <location>
        <begin position="1"/>
        <end position="34"/>
    </location>
</feature>
<evidence type="ECO:0000256" key="2">
    <source>
        <dbReference type="SAM" id="Phobius"/>
    </source>
</evidence>
<dbReference type="InterPro" id="IPR046253">
    <property type="entry name" value="DUF6286"/>
</dbReference>
<keyword evidence="2" id="KW-1133">Transmembrane helix</keyword>
<keyword evidence="5" id="KW-1185">Reference proteome</keyword>
<feature type="region of interest" description="Disordered" evidence="1">
    <location>
        <begin position="1"/>
        <end position="39"/>
    </location>
</feature>
<evidence type="ECO:0000259" key="3">
    <source>
        <dbReference type="Pfam" id="PF19803"/>
    </source>
</evidence>
<proteinExistence type="predicted"/>
<evidence type="ECO:0000256" key="1">
    <source>
        <dbReference type="SAM" id="MobiDB-lite"/>
    </source>
</evidence>
<dbReference type="Pfam" id="PF19803">
    <property type="entry name" value="DUF6286"/>
    <property type="match status" value="1"/>
</dbReference>
<gene>
    <name evidence="4" type="ORF">GCM10010387_43120</name>
</gene>
<accession>A0A918QE32</accession>